<organism evidence="2 3">
    <name type="scientific">Orchesella dallaii</name>
    <dbReference type="NCBI Taxonomy" id="48710"/>
    <lineage>
        <taxon>Eukaryota</taxon>
        <taxon>Metazoa</taxon>
        <taxon>Ecdysozoa</taxon>
        <taxon>Arthropoda</taxon>
        <taxon>Hexapoda</taxon>
        <taxon>Collembola</taxon>
        <taxon>Entomobryomorpha</taxon>
        <taxon>Entomobryoidea</taxon>
        <taxon>Orchesellidae</taxon>
        <taxon>Orchesellinae</taxon>
        <taxon>Orchesella</taxon>
    </lineage>
</organism>
<gene>
    <name evidence="2" type="ORF">ODALV1_LOCUS20579</name>
</gene>
<evidence type="ECO:0000256" key="1">
    <source>
        <dbReference type="SAM" id="Phobius"/>
    </source>
</evidence>
<keyword evidence="1" id="KW-1133">Transmembrane helix</keyword>
<feature type="transmembrane region" description="Helical" evidence="1">
    <location>
        <begin position="183"/>
        <end position="203"/>
    </location>
</feature>
<feature type="transmembrane region" description="Helical" evidence="1">
    <location>
        <begin position="486"/>
        <end position="504"/>
    </location>
</feature>
<sequence>MAESKINLGDVALTTFDDGKIFNIRRKLRRRSNSNYSSLTINTEIGESSTNIVIDNTESDSQESIENYAHEILDNDDQVTHEDVCNQHQSNNDTALVDVSSFVHESESPTRTSFLHCITEELSSCWNGIKIHLHESSKDAFNWTIIQTWYNMAFAQFMVPFLIRKKPGTEEYEKRPFILQQMLWVISMVLLVIEILSGIPQFLRGLEEQPNPYTYLIMAGQLTGFLLSCSFLKLASCRENLIVDCLNKDSNMLEILPVNQRWLIRGRIITLVTSITFIILQIIFVVLNVLLQVYLGTAKWEWTSREFLHTYTCYGKQVIIWMGECVYDDKLPINTPDVLYSILGLATFTNGQQSFVSAALCLLSCTSTLLLSAISLKQTDTIETADKFELLNDMSTRLSKLAGGLMTLYMINFAISTPNWIRLAFQNHKIVVIIVSFHFILLLAFTIFGALASLYIDRIKNQLTESDEIEQLPTDVRQFIARQFKFLKIFITSVGIGYPGLYVLNFRLLFSYMGIICSVVVVIHETLKDMNLGDESSEHRNGTAAV</sequence>
<protein>
    <submittedName>
        <fullName evidence="2">Uncharacterized protein</fullName>
    </submittedName>
</protein>
<keyword evidence="3" id="KW-1185">Reference proteome</keyword>
<comment type="caution">
    <text evidence="2">The sequence shown here is derived from an EMBL/GenBank/DDBJ whole genome shotgun (WGS) entry which is preliminary data.</text>
</comment>
<reference evidence="2 3" key="1">
    <citation type="submission" date="2024-08" db="EMBL/GenBank/DDBJ databases">
        <authorList>
            <person name="Cucini C."/>
            <person name="Frati F."/>
        </authorList>
    </citation>
    <scope>NUCLEOTIDE SEQUENCE [LARGE SCALE GENOMIC DNA]</scope>
</reference>
<feature type="transmembrane region" description="Helical" evidence="1">
    <location>
        <begin position="355"/>
        <end position="376"/>
    </location>
</feature>
<feature type="transmembrane region" description="Helical" evidence="1">
    <location>
        <begin position="215"/>
        <end position="232"/>
    </location>
</feature>
<proteinExistence type="predicted"/>
<name>A0ABP1RAK9_9HEXA</name>
<evidence type="ECO:0000313" key="2">
    <source>
        <dbReference type="EMBL" id="CAL8124350.1"/>
    </source>
</evidence>
<feature type="transmembrane region" description="Helical" evidence="1">
    <location>
        <begin position="430"/>
        <end position="456"/>
    </location>
</feature>
<dbReference type="Proteomes" id="UP001642540">
    <property type="component" value="Unassembled WGS sequence"/>
</dbReference>
<evidence type="ECO:0000313" key="3">
    <source>
        <dbReference type="Proteomes" id="UP001642540"/>
    </source>
</evidence>
<feature type="transmembrane region" description="Helical" evidence="1">
    <location>
        <begin position="268"/>
        <end position="295"/>
    </location>
</feature>
<accession>A0ABP1RAK9</accession>
<keyword evidence="1" id="KW-0812">Transmembrane</keyword>
<feature type="transmembrane region" description="Helical" evidence="1">
    <location>
        <begin position="140"/>
        <end position="163"/>
    </location>
</feature>
<feature type="transmembrane region" description="Helical" evidence="1">
    <location>
        <begin position="397"/>
        <end position="415"/>
    </location>
</feature>
<dbReference type="EMBL" id="CAXLJM020000068">
    <property type="protein sequence ID" value="CAL8124350.1"/>
    <property type="molecule type" value="Genomic_DNA"/>
</dbReference>
<keyword evidence="1" id="KW-0472">Membrane</keyword>